<proteinExistence type="inferred from homology"/>
<comment type="caution">
    <text evidence="3">The sequence shown here is derived from an EMBL/GenBank/DDBJ whole genome shotgun (WGS) entry which is preliminary data.</text>
</comment>
<gene>
    <name evidence="3" type="ORF">Ahy_B03g067195</name>
</gene>
<dbReference type="EMBL" id="SDMP01000013">
    <property type="protein sequence ID" value="RYR21900.1"/>
    <property type="molecule type" value="Genomic_DNA"/>
</dbReference>
<dbReference type="InterPro" id="IPR032867">
    <property type="entry name" value="DYW_dom"/>
</dbReference>
<evidence type="ECO:0000256" key="1">
    <source>
        <dbReference type="ARBA" id="ARBA00006643"/>
    </source>
</evidence>
<dbReference type="AlphaFoldDB" id="A0A445A629"/>
<dbReference type="Pfam" id="PF14432">
    <property type="entry name" value="DYW_deaminase"/>
    <property type="match status" value="1"/>
</dbReference>
<organism evidence="3 4">
    <name type="scientific">Arachis hypogaea</name>
    <name type="common">Peanut</name>
    <dbReference type="NCBI Taxonomy" id="3818"/>
    <lineage>
        <taxon>Eukaryota</taxon>
        <taxon>Viridiplantae</taxon>
        <taxon>Streptophyta</taxon>
        <taxon>Embryophyta</taxon>
        <taxon>Tracheophyta</taxon>
        <taxon>Spermatophyta</taxon>
        <taxon>Magnoliopsida</taxon>
        <taxon>eudicotyledons</taxon>
        <taxon>Gunneridae</taxon>
        <taxon>Pentapetalae</taxon>
        <taxon>rosids</taxon>
        <taxon>fabids</taxon>
        <taxon>Fabales</taxon>
        <taxon>Fabaceae</taxon>
        <taxon>Papilionoideae</taxon>
        <taxon>50 kb inversion clade</taxon>
        <taxon>dalbergioids sensu lato</taxon>
        <taxon>Dalbergieae</taxon>
        <taxon>Pterocarpus clade</taxon>
        <taxon>Arachis</taxon>
    </lineage>
</organism>
<dbReference type="Proteomes" id="UP000289738">
    <property type="component" value="Chromosome B03"/>
</dbReference>
<reference evidence="3 4" key="1">
    <citation type="submission" date="2019-01" db="EMBL/GenBank/DDBJ databases">
        <title>Sequencing of cultivated peanut Arachis hypogaea provides insights into genome evolution and oil improvement.</title>
        <authorList>
            <person name="Chen X."/>
        </authorList>
    </citation>
    <scope>NUCLEOTIDE SEQUENCE [LARGE SCALE GENOMIC DNA]</scope>
    <source>
        <strain evidence="4">cv. Fuhuasheng</strain>
        <tissue evidence="3">Leaves</tissue>
    </source>
</reference>
<dbReference type="GO" id="GO:0008270">
    <property type="term" value="F:zinc ion binding"/>
    <property type="evidence" value="ECO:0007669"/>
    <property type="project" value="InterPro"/>
</dbReference>
<evidence type="ECO:0000313" key="3">
    <source>
        <dbReference type="EMBL" id="RYR21900.1"/>
    </source>
</evidence>
<evidence type="ECO:0000313" key="4">
    <source>
        <dbReference type="Proteomes" id="UP000289738"/>
    </source>
</evidence>
<evidence type="ECO:0000259" key="2">
    <source>
        <dbReference type="Pfam" id="PF14432"/>
    </source>
</evidence>
<protein>
    <recommendedName>
        <fullName evidence="2">DYW domain-containing protein</fullName>
    </recommendedName>
</protein>
<name>A0A445A629_ARAHY</name>
<comment type="similarity">
    <text evidence="1">Belongs to the PPR family. PCMP-H subfamily.</text>
</comment>
<keyword evidence="4" id="KW-1185">Reference proteome</keyword>
<feature type="domain" description="DYW" evidence="2">
    <location>
        <begin position="5"/>
        <end position="97"/>
    </location>
</feature>
<sequence length="97" mass="11198">MKMRGYVPDTSSVTHDMDNEEKEYNLAHHSEKMAIAFALMNCPEGMPIRVMKNLRVCSDCHVAIKYISEIKNLEIVVRDASRFHHFKDGTCSCGDYW</sequence>
<accession>A0A445A629</accession>